<dbReference type="Gene3D" id="2.40.50.40">
    <property type="match status" value="1"/>
</dbReference>
<dbReference type="InterPro" id="IPR001789">
    <property type="entry name" value="Sig_transdc_resp-reg_receiver"/>
</dbReference>
<dbReference type="EMBL" id="FQUW01000006">
    <property type="protein sequence ID" value="SHE52757.1"/>
    <property type="molecule type" value="Genomic_DNA"/>
</dbReference>
<accession>A0A1M4U831</accession>
<feature type="modified residue" description="4-aspartylphosphate" evidence="3">
    <location>
        <position position="55"/>
    </location>
</feature>
<feature type="domain" description="Response regulatory" evidence="4">
    <location>
        <begin position="4"/>
        <end position="118"/>
    </location>
</feature>
<dbReference type="OrthoDB" id="9809318at2"/>
<dbReference type="GO" id="GO:0003677">
    <property type="term" value="F:DNA binding"/>
    <property type="evidence" value="ECO:0007669"/>
    <property type="project" value="InterPro"/>
</dbReference>
<dbReference type="RefSeq" id="WP_073162849.1">
    <property type="nucleotide sequence ID" value="NZ_FQUW01000006.1"/>
</dbReference>
<dbReference type="Pfam" id="PF04397">
    <property type="entry name" value="LytTR"/>
    <property type="match status" value="1"/>
</dbReference>
<dbReference type="PROSITE" id="PS50930">
    <property type="entry name" value="HTH_LYTTR"/>
    <property type="match status" value="1"/>
</dbReference>
<dbReference type="SMART" id="SM00850">
    <property type="entry name" value="LytTR"/>
    <property type="match status" value="1"/>
</dbReference>
<evidence type="ECO:0000259" key="5">
    <source>
        <dbReference type="PROSITE" id="PS50930"/>
    </source>
</evidence>
<dbReference type="PROSITE" id="PS50110">
    <property type="entry name" value="RESPONSE_REGULATORY"/>
    <property type="match status" value="1"/>
</dbReference>
<gene>
    <name evidence="6" type="ORF">SAMN02745218_00428</name>
</gene>
<dbReference type="Gene3D" id="3.40.50.2300">
    <property type="match status" value="1"/>
</dbReference>
<evidence type="ECO:0000256" key="1">
    <source>
        <dbReference type="ARBA" id="ARBA00018672"/>
    </source>
</evidence>
<sequence>MPFTAVVVDDEPLARDELKYLLSNYPECRVTGEAEDAEEAIKLVRETQPDVVFLDIQMRGMSGYEAARHMLSFPHPPLVVFATAYDEYAVRAFELGAVDYLLKPFEEERLSKTIKRIGELRKRSEDWTRAVEQVNELLGGKKQRIKKLPVEKNGEIRLLDYRDIIFGRAKNGSVQVFTASDTCTFTGSMTELEARLKSEGFFRVHKSFLVNLNHVQGVLPWFKGTYWLVMSDAKKSQIPVSKSQVKELKSILGLEVS</sequence>
<dbReference type="InterPro" id="IPR007492">
    <property type="entry name" value="LytTR_DNA-bd_dom"/>
</dbReference>
<evidence type="ECO:0000256" key="3">
    <source>
        <dbReference type="PROSITE-ProRule" id="PRU00169"/>
    </source>
</evidence>
<keyword evidence="7" id="KW-1185">Reference proteome</keyword>
<evidence type="ECO:0000313" key="7">
    <source>
        <dbReference type="Proteomes" id="UP000184196"/>
    </source>
</evidence>
<organism evidence="6 7">
    <name type="scientific">Desulfofundulus australicus DSM 11792</name>
    <dbReference type="NCBI Taxonomy" id="1121425"/>
    <lineage>
        <taxon>Bacteria</taxon>
        <taxon>Bacillati</taxon>
        <taxon>Bacillota</taxon>
        <taxon>Clostridia</taxon>
        <taxon>Eubacteriales</taxon>
        <taxon>Peptococcaceae</taxon>
        <taxon>Desulfofundulus</taxon>
    </lineage>
</organism>
<dbReference type="SMART" id="SM00448">
    <property type="entry name" value="REC"/>
    <property type="match status" value="1"/>
</dbReference>
<dbReference type="GO" id="GO:0000156">
    <property type="term" value="F:phosphorelay response regulator activity"/>
    <property type="evidence" value="ECO:0007669"/>
    <property type="project" value="InterPro"/>
</dbReference>
<keyword evidence="3" id="KW-0597">Phosphoprotein</keyword>
<dbReference type="FunFam" id="3.40.50.2300:FF:000051">
    <property type="entry name" value="Two-component response regulator yehT"/>
    <property type="match status" value="1"/>
</dbReference>
<dbReference type="SUPFAM" id="SSF52172">
    <property type="entry name" value="CheY-like"/>
    <property type="match status" value="1"/>
</dbReference>
<evidence type="ECO:0000313" key="6">
    <source>
        <dbReference type="EMBL" id="SHE52757.1"/>
    </source>
</evidence>
<dbReference type="CDD" id="cd17532">
    <property type="entry name" value="REC_LytTR_AlgR-like"/>
    <property type="match status" value="1"/>
</dbReference>
<reference evidence="7" key="1">
    <citation type="submission" date="2016-11" db="EMBL/GenBank/DDBJ databases">
        <authorList>
            <person name="Varghese N."/>
            <person name="Submissions S."/>
        </authorList>
    </citation>
    <scope>NUCLEOTIDE SEQUENCE [LARGE SCALE GENOMIC DNA]</scope>
    <source>
        <strain evidence="7">DSM 11792</strain>
    </source>
</reference>
<dbReference type="Gene3D" id="2.20.25.10">
    <property type="match status" value="1"/>
</dbReference>
<dbReference type="PANTHER" id="PTHR37299">
    <property type="entry name" value="TRANSCRIPTIONAL REGULATOR-RELATED"/>
    <property type="match status" value="1"/>
</dbReference>
<name>A0A1M4U831_9FIRM</name>
<proteinExistence type="predicted"/>
<feature type="domain" description="HTH LytTR-type" evidence="5">
    <location>
        <begin position="148"/>
        <end position="254"/>
    </location>
</feature>
<dbReference type="PANTHER" id="PTHR37299:SF1">
    <property type="entry name" value="STAGE 0 SPORULATION PROTEIN A HOMOLOG"/>
    <property type="match status" value="1"/>
</dbReference>
<evidence type="ECO:0000256" key="2">
    <source>
        <dbReference type="ARBA" id="ARBA00024867"/>
    </source>
</evidence>
<dbReference type="Proteomes" id="UP000184196">
    <property type="component" value="Unassembled WGS sequence"/>
</dbReference>
<dbReference type="Pfam" id="PF00072">
    <property type="entry name" value="Response_reg"/>
    <property type="match status" value="1"/>
</dbReference>
<comment type="function">
    <text evidence="2">May play the central regulatory role in sporulation. It may be an element of the effector pathway responsible for the activation of sporulation genes in response to nutritional stress. Spo0A may act in concert with spo0H (a sigma factor) to control the expression of some genes that are critical to the sporulation process.</text>
</comment>
<protein>
    <recommendedName>
        <fullName evidence="1">Stage 0 sporulation protein A homolog</fullName>
    </recommendedName>
</protein>
<dbReference type="InterPro" id="IPR011006">
    <property type="entry name" value="CheY-like_superfamily"/>
</dbReference>
<dbReference type="AlphaFoldDB" id="A0A1M4U831"/>
<dbReference type="InterPro" id="IPR046947">
    <property type="entry name" value="LytR-like"/>
</dbReference>
<evidence type="ECO:0000259" key="4">
    <source>
        <dbReference type="PROSITE" id="PS50110"/>
    </source>
</evidence>